<dbReference type="SUPFAM" id="SSF110738">
    <property type="entry name" value="Glycerate kinase I"/>
    <property type="match status" value="1"/>
</dbReference>
<dbReference type="PIRSF" id="PIRSF006078">
    <property type="entry name" value="GlxK"/>
    <property type="match status" value="1"/>
</dbReference>
<dbReference type="PANTHER" id="PTHR21599:SF0">
    <property type="entry name" value="GLYCERATE KINASE"/>
    <property type="match status" value="1"/>
</dbReference>
<dbReference type="Proteomes" id="UP000051160">
    <property type="component" value="Unassembled WGS sequence"/>
</dbReference>
<accession>A0A0R1LXZ0</accession>
<reference evidence="5 6" key="1">
    <citation type="journal article" date="2015" name="Genome Announc.">
        <title>Expanding the biotechnology potential of lactobacilli through comparative genomics of 213 strains and associated genera.</title>
        <authorList>
            <person name="Sun Z."/>
            <person name="Harris H.M."/>
            <person name="McCann A."/>
            <person name="Guo C."/>
            <person name="Argimon S."/>
            <person name="Zhang W."/>
            <person name="Yang X."/>
            <person name="Jeffery I.B."/>
            <person name="Cooney J.C."/>
            <person name="Kagawa T.F."/>
            <person name="Liu W."/>
            <person name="Song Y."/>
            <person name="Salvetti E."/>
            <person name="Wrobel A."/>
            <person name="Rasinkangas P."/>
            <person name="Parkhill J."/>
            <person name="Rea M.C."/>
            <person name="O'Sullivan O."/>
            <person name="Ritari J."/>
            <person name="Douillard F.P."/>
            <person name="Paul Ross R."/>
            <person name="Yang R."/>
            <person name="Briner A.E."/>
            <person name="Felis G.E."/>
            <person name="de Vos W.M."/>
            <person name="Barrangou R."/>
            <person name="Klaenhammer T.R."/>
            <person name="Caufield P.W."/>
            <person name="Cui Y."/>
            <person name="Zhang H."/>
            <person name="O'Toole P.W."/>
        </authorList>
    </citation>
    <scope>NUCLEOTIDE SEQUENCE [LARGE SCALE GENOMIC DNA]</scope>
    <source>
        <strain evidence="5 6">DSM 19909</strain>
    </source>
</reference>
<dbReference type="GO" id="GO:0031388">
    <property type="term" value="P:organic acid phosphorylation"/>
    <property type="evidence" value="ECO:0007669"/>
    <property type="project" value="UniProtKB-UniRule"/>
</dbReference>
<evidence type="ECO:0000256" key="4">
    <source>
        <dbReference type="PIRNR" id="PIRNR006078"/>
    </source>
</evidence>
<dbReference type="PANTHER" id="PTHR21599">
    <property type="entry name" value="GLYCERATE KINASE"/>
    <property type="match status" value="1"/>
</dbReference>
<evidence type="ECO:0000313" key="6">
    <source>
        <dbReference type="Proteomes" id="UP000051160"/>
    </source>
</evidence>
<dbReference type="Gene3D" id="3.90.1510.10">
    <property type="entry name" value="Glycerate kinase, domain 2"/>
    <property type="match status" value="1"/>
</dbReference>
<organism evidence="5 6">
    <name type="scientific">Secundilactobacillus odoratitofui DSM 19909 = JCM 15043</name>
    <dbReference type="NCBI Taxonomy" id="1423776"/>
    <lineage>
        <taxon>Bacteria</taxon>
        <taxon>Bacillati</taxon>
        <taxon>Bacillota</taxon>
        <taxon>Bacilli</taxon>
        <taxon>Lactobacillales</taxon>
        <taxon>Lactobacillaceae</taxon>
        <taxon>Secundilactobacillus</taxon>
    </lineage>
</organism>
<proteinExistence type="inferred from homology"/>
<dbReference type="RefSeq" id="WP_056947889.1">
    <property type="nucleotide sequence ID" value="NZ_AZEE01000028.1"/>
</dbReference>
<dbReference type="InterPro" id="IPR004381">
    <property type="entry name" value="Glycerate_kinase"/>
</dbReference>
<protein>
    <submittedName>
        <fullName evidence="5">Glycerate kinase</fullName>
    </submittedName>
</protein>
<dbReference type="GO" id="GO:0008887">
    <property type="term" value="F:glycerate kinase activity"/>
    <property type="evidence" value="ECO:0007669"/>
    <property type="project" value="UniProtKB-UniRule"/>
</dbReference>
<evidence type="ECO:0000313" key="5">
    <source>
        <dbReference type="EMBL" id="KRK98084.1"/>
    </source>
</evidence>
<keyword evidence="6" id="KW-1185">Reference proteome</keyword>
<comment type="caution">
    <text evidence="5">The sequence shown here is derived from an EMBL/GenBank/DDBJ whole genome shotgun (WGS) entry which is preliminary data.</text>
</comment>
<gene>
    <name evidence="5" type="ORF">FD04_GL001062</name>
</gene>
<dbReference type="STRING" id="1423776.FD04_GL001062"/>
<dbReference type="InterPro" id="IPR018193">
    <property type="entry name" value="Glyc_kinase_flavodox-like_fold"/>
</dbReference>
<dbReference type="Gene3D" id="3.40.50.10350">
    <property type="entry name" value="Glycerate kinase, domain 1"/>
    <property type="match status" value="1"/>
</dbReference>
<evidence type="ECO:0000256" key="1">
    <source>
        <dbReference type="ARBA" id="ARBA00006284"/>
    </source>
</evidence>
<dbReference type="InterPro" id="IPR018197">
    <property type="entry name" value="Glycerate_kinase_RE-like"/>
</dbReference>
<keyword evidence="2 4" id="KW-0808">Transferase</keyword>
<sequence length="379" mass="38556">MKVLIAPDSFKGGLTAKQAADAIEVGVLRAMPQAECVKIPMADGGEGTVSSLVEANHGELRHAEVTGPLGKPVKATYGLLDNGQTAVIEMAQASGLQYVDGSSIQAGQATTFGTGELMLAALDAGARRLILGLGGSATTDGGAGMAQALGVHLRNQAGDEIGFGGIALAQLDSIDMTTIDPRIAKADLLIASDVTNPLTGPNGAAYMFSQQKGADAQLQQQLDQNLAHYADIIAQALQIDVRNIPGAGAAGGLGAGLFSFTPGQIRPGVALVLEMTKLRQKAANVDLVFTGEGRIDEQTQFGKTPFGVALAAKQAAPTAPVVALAGSVGPTTGVIRPDGIDAVFAILPGVETLPVAIAKAAENLTRTAENITRLVIAKP</sequence>
<dbReference type="AlphaFoldDB" id="A0A0R1LXZ0"/>
<dbReference type="PATRIC" id="fig|1423776.4.peg.1073"/>
<evidence type="ECO:0000256" key="3">
    <source>
        <dbReference type="ARBA" id="ARBA00022777"/>
    </source>
</evidence>
<comment type="similarity">
    <text evidence="1 4">Belongs to the glycerate kinase type-1 family.</text>
</comment>
<dbReference type="Pfam" id="PF02595">
    <property type="entry name" value="Gly_kinase"/>
    <property type="match status" value="1"/>
</dbReference>
<evidence type="ECO:0000256" key="2">
    <source>
        <dbReference type="ARBA" id="ARBA00022679"/>
    </source>
</evidence>
<name>A0A0R1LXZ0_9LACO</name>
<dbReference type="NCBIfam" id="TIGR00045">
    <property type="entry name" value="glycerate kinase"/>
    <property type="match status" value="1"/>
</dbReference>
<keyword evidence="3 4" id="KW-0418">Kinase</keyword>
<dbReference type="OrthoDB" id="9774290at2"/>
<dbReference type="InterPro" id="IPR036129">
    <property type="entry name" value="Glycerate_kinase_sf"/>
</dbReference>
<dbReference type="EMBL" id="AZEE01000028">
    <property type="protein sequence ID" value="KRK98084.1"/>
    <property type="molecule type" value="Genomic_DNA"/>
</dbReference>